<feature type="region of interest" description="Disordered" evidence="1">
    <location>
        <begin position="48"/>
        <end position="146"/>
    </location>
</feature>
<evidence type="ECO:0000256" key="1">
    <source>
        <dbReference type="SAM" id="MobiDB-lite"/>
    </source>
</evidence>
<sequence>MRGLPLLCFLGFVLTESAYSSWPSGGQLPMGSAGDFNITSNYTMVNESSPTVSNAEWNGTRTNVDNSAGFPPTAEKKDIKKPRIWHPFSGGDVKPTDQVKKPRIWHPFSGGDVKPTDQVPQKPRIWHPFSGGDVKPTDEVPQVEQK</sequence>
<organism evidence="3 4">
    <name type="scientific">Eleginops maclovinus</name>
    <name type="common">Patagonian blennie</name>
    <name type="synonym">Eleginus maclovinus</name>
    <dbReference type="NCBI Taxonomy" id="56733"/>
    <lineage>
        <taxon>Eukaryota</taxon>
        <taxon>Metazoa</taxon>
        <taxon>Chordata</taxon>
        <taxon>Craniata</taxon>
        <taxon>Vertebrata</taxon>
        <taxon>Euteleostomi</taxon>
        <taxon>Actinopterygii</taxon>
        <taxon>Neopterygii</taxon>
        <taxon>Teleostei</taxon>
        <taxon>Neoteleostei</taxon>
        <taxon>Acanthomorphata</taxon>
        <taxon>Eupercaria</taxon>
        <taxon>Perciformes</taxon>
        <taxon>Notothenioidei</taxon>
        <taxon>Eleginopidae</taxon>
        <taxon>Eleginops</taxon>
    </lineage>
</organism>
<reference evidence="3 4" key="2">
    <citation type="journal article" date="2023" name="Mol. Biol. Evol.">
        <title>Genomics of Secondarily Temperate Adaptation in the Only Non-Antarctic Icefish.</title>
        <authorList>
            <person name="Rivera-Colon A.G."/>
            <person name="Rayamajhi N."/>
            <person name="Minhas B.F."/>
            <person name="Madrigal G."/>
            <person name="Bilyk K.T."/>
            <person name="Yoon V."/>
            <person name="Hune M."/>
            <person name="Gregory S."/>
            <person name="Cheng C.H.C."/>
            <person name="Catchen J.M."/>
        </authorList>
    </citation>
    <scope>NUCLEOTIDE SEQUENCE [LARGE SCALE GENOMIC DNA]</scope>
    <source>
        <strain evidence="3">JMC-PN-2008</strain>
    </source>
</reference>
<keyword evidence="2" id="KW-0732">Signal</keyword>
<accession>A0AAN7WYJ7</accession>
<protein>
    <submittedName>
        <fullName evidence="3">Uncharacterized protein</fullName>
    </submittedName>
</protein>
<evidence type="ECO:0000313" key="4">
    <source>
        <dbReference type="Proteomes" id="UP001346869"/>
    </source>
</evidence>
<evidence type="ECO:0000313" key="3">
    <source>
        <dbReference type="EMBL" id="KAK5849889.1"/>
    </source>
</evidence>
<dbReference type="EMBL" id="JAUZQC010000023">
    <property type="protein sequence ID" value="KAK5849889.1"/>
    <property type="molecule type" value="Genomic_DNA"/>
</dbReference>
<comment type="caution">
    <text evidence="3">The sequence shown here is derived from an EMBL/GenBank/DDBJ whole genome shotgun (WGS) entry which is preliminary data.</text>
</comment>
<feature type="compositionally biased region" description="Polar residues" evidence="1">
    <location>
        <begin position="48"/>
        <end position="66"/>
    </location>
</feature>
<name>A0AAN7WYJ7_ELEMC</name>
<dbReference type="Proteomes" id="UP001346869">
    <property type="component" value="Unassembled WGS sequence"/>
</dbReference>
<reference evidence="3 4" key="1">
    <citation type="journal article" date="2023" name="Genes (Basel)">
        <title>Chromosome-Level Genome Assembly and Circadian Gene Repertoire of the Patagonia Blennie Eleginops maclovinus-The Closest Ancestral Proxy of Antarctic Cryonotothenioids.</title>
        <authorList>
            <person name="Cheng C.C."/>
            <person name="Rivera-Colon A.G."/>
            <person name="Minhas B.F."/>
            <person name="Wilson L."/>
            <person name="Rayamajhi N."/>
            <person name="Vargas-Chacoff L."/>
            <person name="Catchen J.M."/>
        </authorList>
    </citation>
    <scope>NUCLEOTIDE SEQUENCE [LARGE SCALE GENOMIC DNA]</scope>
    <source>
        <strain evidence="3">JMC-PN-2008</strain>
    </source>
</reference>
<keyword evidence="4" id="KW-1185">Reference proteome</keyword>
<feature type="chain" id="PRO_5042833753" evidence="2">
    <location>
        <begin position="21"/>
        <end position="146"/>
    </location>
</feature>
<proteinExistence type="predicted"/>
<evidence type="ECO:0000256" key="2">
    <source>
        <dbReference type="SAM" id="SignalP"/>
    </source>
</evidence>
<dbReference type="AlphaFoldDB" id="A0AAN7WYJ7"/>
<gene>
    <name evidence="3" type="ORF">PBY51_014188</name>
</gene>
<feature type="signal peptide" evidence="2">
    <location>
        <begin position="1"/>
        <end position="20"/>
    </location>
</feature>